<comment type="caution">
    <text evidence="1">The sequence shown here is derived from an EMBL/GenBank/DDBJ whole genome shotgun (WGS) entry which is preliminary data.</text>
</comment>
<protein>
    <submittedName>
        <fullName evidence="1">Uncharacterized protein</fullName>
    </submittedName>
</protein>
<evidence type="ECO:0000313" key="2">
    <source>
        <dbReference type="Proteomes" id="UP000828390"/>
    </source>
</evidence>
<dbReference type="Proteomes" id="UP000828390">
    <property type="component" value="Unassembled WGS sequence"/>
</dbReference>
<reference evidence="1" key="2">
    <citation type="submission" date="2020-11" db="EMBL/GenBank/DDBJ databases">
        <authorList>
            <person name="McCartney M.A."/>
            <person name="Auch B."/>
            <person name="Kono T."/>
            <person name="Mallez S."/>
            <person name="Becker A."/>
            <person name="Gohl D.M."/>
            <person name="Silverstein K.A.T."/>
            <person name="Koren S."/>
            <person name="Bechman K.B."/>
            <person name="Herman A."/>
            <person name="Abrahante J.E."/>
            <person name="Garbe J."/>
        </authorList>
    </citation>
    <scope>NUCLEOTIDE SEQUENCE</scope>
    <source>
        <strain evidence="1">Duluth1</strain>
        <tissue evidence="1">Whole animal</tissue>
    </source>
</reference>
<name>A0A9D4E1P7_DREPO</name>
<sequence>MVISGDKMSRRSNRSGLYMDSDEERRTLFINEKEETIIQQWRQMEAKTQNAVLLAGI</sequence>
<reference evidence="1" key="1">
    <citation type="journal article" date="2019" name="bioRxiv">
        <title>The Genome of the Zebra Mussel, Dreissena polymorpha: A Resource for Invasive Species Research.</title>
        <authorList>
            <person name="McCartney M.A."/>
            <person name="Auch B."/>
            <person name="Kono T."/>
            <person name="Mallez S."/>
            <person name="Zhang Y."/>
            <person name="Obille A."/>
            <person name="Becker A."/>
            <person name="Abrahante J.E."/>
            <person name="Garbe J."/>
            <person name="Badalamenti J.P."/>
            <person name="Herman A."/>
            <person name="Mangelson H."/>
            <person name="Liachko I."/>
            <person name="Sullivan S."/>
            <person name="Sone E.D."/>
            <person name="Koren S."/>
            <person name="Silverstein K.A.T."/>
            <person name="Beckman K.B."/>
            <person name="Gohl D.M."/>
        </authorList>
    </citation>
    <scope>NUCLEOTIDE SEQUENCE</scope>
    <source>
        <strain evidence="1">Duluth1</strain>
        <tissue evidence="1">Whole animal</tissue>
    </source>
</reference>
<gene>
    <name evidence="1" type="ORF">DPMN_172896</name>
</gene>
<organism evidence="1 2">
    <name type="scientific">Dreissena polymorpha</name>
    <name type="common">Zebra mussel</name>
    <name type="synonym">Mytilus polymorpha</name>
    <dbReference type="NCBI Taxonomy" id="45954"/>
    <lineage>
        <taxon>Eukaryota</taxon>
        <taxon>Metazoa</taxon>
        <taxon>Spiralia</taxon>
        <taxon>Lophotrochozoa</taxon>
        <taxon>Mollusca</taxon>
        <taxon>Bivalvia</taxon>
        <taxon>Autobranchia</taxon>
        <taxon>Heteroconchia</taxon>
        <taxon>Euheterodonta</taxon>
        <taxon>Imparidentia</taxon>
        <taxon>Neoheterodontei</taxon>
        <taxon>Myida</taxon>
        <taxon>Dreissenoidea</taxon>
        <taxon>Dreissenidae</taxon>
        <taxon>Dreissena</taxon>
    </lineage>
</organism>
<keyword evidence="2" id="KW-1185">Reference proteome</keyword>
<dbReference type="AlphaFoldDB" id="A0A9D4E1P7"/>
<proteinExistence type="predicted"/>
<accession>A0A9D4E1P7</accession>
<dbReference type="EMBL" id="JAIWYP010000009">
    <property type="protein sequence ID" value="KAH3771571.1"/>
    <property type="molecule type" value="Genomic_DNA"/>
</dbReference>
<evidence type="ECO:0000313" key="1">
    <source>
        <dbReference type="EMBL" id="KAH3771571.1"/>
    </source>
</evidence>